<gene>
    <name evidence="1" type="ORF">VJJ08_06905</name>
</gene>
<evidence type="ECO:0000313" key="2">
    <source>
        <dbReference type="Proteomes" id="UP001311730"/>
    </source>
</evidence>
<evidence type="ECO:0008006" key="3">
    <source>
        <dbReference type="Google" id="ProtNLM"/>
    </source>
</evidence>
<protein>
    <recommendedName>
        <fullName evidence="3">RteC protein</fullName>
    </recommendedName>
</protein>
<organism evidence="1 2">
    <name type="scientific">Capnocytophaga gingivalis</name>
    <dbReference type="NCBI Taxonomy" id="1017"/>
    <lineage>
        <taxon>Bacteria</taxon>
        <taxon>Pseudomonadati</taxon>
        <taxon>Bacteroidota</taxon>
        <taxon>Flavobacteriia</taxon>
        <taxon>Flavobacteriales</taxon>
        <taxon>Flavobacteriaceae</taxon>
        <taxon>Capnocytophaga</taxon>
    </lineage>
</organism>
<reference evidence="1 2" key="1">
    <citation type="submission" date="2023-12" db="EMBL/GenBank/DDBJ databases">
        <title>Genomic sequences of Capnocytophaga and Parvimonas strains.</title>
        <authorList>
            <person name="Watt R.M."/>
            <person name="Wang M."/>
            <person name="Yang T."/>
            <person name="Tong W.M."/>
        </authorList>
    </citation>
    <scope>NUCLEOTIDE SEQUENCE [LARGE SCALE GENOMIC DNA]</scope>
    <source>
        <strain evidence="1 2">CCUG 13096</strain>
    </source>
</reference>
<sequence>MKPMNKQEAAFAYLTLQFSFVRPLELVLRNLNEGIYEYGNQQDMNFLNETLQDCVNALLNALNINLECPALEGTFSKENEQKFIKYFTLLKQKYQEYSDVIEL</sequence>
<name>A0ABU5Z9G6_9FLAO</name>
<keyword evidence="2" id="KW-1185">Reference proteome</keyword>
<evidence type="ECO:0000313" key="1">
    <source>
        <dbReference type="EMBL" id="MEB3075023.1"/>
    </source>
</evidence>
<dbReference type="Proteomes" id="UP001311730">
    <property type="component" value="Unassembled WGS sequence"/>
</dbReference>
<comment type="caution">
    <text evidence="1">The sequence shown here is derived from an EMBL/GenBank/DDBJ whole genome shotgun (WGS) entry which is preliminary data.</text>
</comment>
<accession>A0ABU5Z9G6</accession>
<dbReference type="EMBL" id="JAYKBW010000007">
    <property type="protein sequence ID" value="MEB3075023.1"/>
    <property type="molecule type" value="Genomic_DNA"/>
</dbReference>
<proteinExistence type="predicted"/>